<dbReference type="PANTHER" id="PTHR35011">
    <property type="entry name" value="2,3-DIKETO-L-GULONATE TRAP TRANSPORTER SMALL PERMEASE PROTEIN YIAM"/>
    <property type="match status" value="1"/>
</dbReference>
<dbReference type="InterPro" id="IPR055348">
    <property type="entry name" value="DctQ"/>
</dbReference>
<evidence type="ECO:0000256" key="6">
    <source>
        <dbReference type="ARBA" id="ARBA00022989"/>
    </source>
</evidence>
<evidence type="ECO:0000256" key="3">
    <source>
        <dbReference type="ARBA" id="ARBA00022475"/>
    </source>
</evidence>
<feature type="region of interest" description="Disordered" evidence="9">
    <location>
        <begin position="159"/>
        <end position="229"/>
    </location>
</feature>
<feature type="transmembrane region" description="Helical" evidence="10">
    <location>
        <begin position="128"/>
        <end position="149"/>
    </location>
</feature>
<evidence type="ECO:0000256" key="5">
    <source>
        <dbReference type="ARBA" id="ARBA00022692"/>
    </source>
</evidence>
<comment type="similarity">
    <text evidence="8">Belongs to the TRAP transporter small permease family.</text>
</comment>
<keyword evidence="7 10" id="KW-0472">Membrane</keyword>
<sequence>MNVVKAGVTRSLAVATAILFAIMVLAVVWQVFTREVTKNPAAWTEELARYVFVWTSLMGATLVFAERGHIAVTFVVDRLPRPVRKGVAVVIQLAILIFAVGILVIGGLGAAQNTWSHQLTALPGTIGMAYLVLPITGVVITLIALVHLVEDLRGQGPLTALKPRTEDEVPETPGINQAAQQSLLVTEEPVESEGDHGSRTGHREIGGTEGAGPPDEGDRSSNGTDPKEK</sequence>
<feature type="transmembrane region" description="Helical" evidence="10">
    <location>
        <begin position="47"/>
        <end position="65"/>
    </location>
</feature>
<reference evidence="12" key="2">
    <citation type="submission" date="2021-04" db="EMBL/GenBank/DDBJ databases">
        <authorList>
            <person name="Gilroy R."/>
        </authorList>
    </citation>
    <scope>NUCLEOTIDE SEQUENCE</scope>
    <source>
        <strain evidence="12">ChiHjej13B12-24818</strain>
    </source>
</reference>
<keyword evidence="2" id="KW-0813">Transport</keyword>
<evidence type="ECO:0000256" key="8">
    <source>
        <dbReference type="ARBA" id="ARBA00038436"/>
    </source>
</evidence>
<protein>
    <submittedName>
        <fullName evidence="12">TRAP transporter small permease</fullName>
    </submittedName>
</protein>
<feature type="compositionally biased region" description="Basic and acidic residues" evidence="9">
    <location>
        <begin position="193"/>
        <end position="206"/>
    </location>
</feature>
<evidence type="ECO:0000313" key="13">
    <source>
        <dbReference type="Proteomes" id="UP000823823"/>
    </source>
</evidence>
<feature type="domain" description="Tripartite ATP-independent periplasmic transporters DctQ component" evidence="11">
    <location>
        <begin position="23"/>
        <end position="153"/>
    </location>
</feature>
<accession>A0A9D2LET9</accession>
<evidence type="ECO:0000259" key="11">
    <source>
        <dbReference type="Pfam" id="PF04290"/>
    </source>
</evidence>
<reference evidence="12" key="1">
    <citation type="journal article" date="2021" name="PeerJ">
        <title>Extensive microbial diversity within the chicken gut microbiome revealed by metagenomics and culture.</title>
        <authorList>
            <person name="Gilroy R."/>
            <person name="Ravi A."/>
            <person name="Getino M."/>
            <person name="Pursley I."/>
            <person name="Horton D.L."/>
            <person name="Alikhan N.F."/>
            <person name="Baker D."/>
            <person name="Gharbi K."/>
            <person name="Hall N."/>
            <person name="Watson M."/>
            <person name="Adriaenssens E.M."/>
            <person name="Foster-Nyarko E."/>
            <person name="Jarju S."/>
            <person name="Secka A."/>
            <person name="Antonio M."/>
            <person name="Oren A."/>
            <person name="Chaudhuri R.R."/>
            <person name="La Ragione R."/>
            <person name="Hildebrand F."/>
            <person name="Pallen M.J."/>
        </authorList>
    </citation>
    <scope>NUCLEOTIDE SEQUENCE</scope>
    <source>
        <strain evidence="12">ChiHjej13B12-24818</strain>
    </source>
</reference>
<dbReference type="PANTHER" id="PTHR35011:SF2">
    <property type="entry name" value="2,3-DIKETO-L-GULONATE TRAP TRANSPORTER SMALL PERMEASE PROTEIN YIAM"/>
    <property type="match status" value="1"/>
</dbReference>
<keyword evidence="4" id="KW-0997">Cell inner membrane</keyword>
<organism evidence="12 13">
    <name type="scientific">Candidatus Brachybacterium merdavium</name>
    <dbReference type="NCBI Taxonomy" id="2838513"/>
    <lineage>
        <taxon>Bacteria</taxon>
        <taxon>Bacillati</taxon>
        <taxon>Actinomycetota</taxon>
        <taxon>Actinomycetes</taxon>
        <taxon>Micrococcales</taxon>
        <taxon>Dermabacteraceae</taxon>
        <taxon>Brachybacterium</taxon>
    </lineage>
</organism>
<dbReference type="AlphaFoldDB" id="A0A9D2LET9"/>
<dbReference type="GO" id="GO:0005886">
    <property type="term" value="C:plasma membrane"/>
    <property type="evidence" value="ECO:0007669"/>
    <property type="project" value="UniProtKB-SubCell"/>
</dbReference>
<feature type="compositionally biased region" description="Polar residues" evidence="9">
    <location>
        <begin position="174"/>
        <end position="184"/>
    </location>
</feature>
<evidence type="ECO:0000256" key="4">
    <source>
        <dbReference type="ARBA" id="ARBA00022519"/>
    </source>
</evidence>
<dbReference type="GO" id="GO:0022857">
    <property type="term" value="F:transmembrane transporter activity"/>
    <property type="evidence" value="ECO:0007669"/>
    <property type="project" value="TreeGrafter"/>
</dbReference>
<evidence type="ECO:0000313" key="12">
    <source>
        <dbReference type="EMBL" id="HJB11261.1"/>
    </source>
</evidence>
<gene>
    <name evidence="12" type="ORF">H9786_12165</name>
</gene>
<feature type="compositionally biased region" description="Polar residues" evidence="9">
    <location>
        <begin position="220"/>
        <end position="229"/>
    </location>
</feature>
<dbReference type="InterPro" id="IPR007387">
    <property type="entry name" value="TRAP_DctQ"/>
</dbReference>
<evidence type="ECO:0000256" key="9">
    <source>
        <dbReference type="SAM" id="MobiDB-lite"/>
    </source>
</evidence>
<evidence type="ECO:0000256" key="10">
    <source>
        <dbReference type="SAM" id="Phobius"/>
    </source>
</evidence>
<keyword evidence="3" id="KW-1003">Cell membrane</keyword>
<name>A0A9D2LET9_9MICO</name>
<keyword evidence="6 10" id="KW-1133">Transmembrane helix</keyword>
<feature type="transmembrane region" description="Helical" evidence="10">
    <location>
        <begin position="12"/>
        <end position="32"/>
    </location>
</feature>
<dbReference type="Proteomes" id="UP000823823">
    <property type="component" value="Unassembled WGS sequence"/>
</dbReference>
<dbReference type="EMBL" id="DWZH01000093">
    <property type="protein sequence ID" value="HJB11261.1"/>
    <property type="molecule type" value="Genomic_DNA"/>
</dbReference>
<dbReference type="Pfam" id="PF04290">
    <property type="entry name" value="DctQ"/>
    <property type="match status" value="1"/>
</dbReference>
<dbReference type="GO" id="GO:0015740">
    <property type="term" value="P:C4-dicarboxylate transport"/>
    <property type="evidence" value="ECO:0007669"/>
    <property type="project" value="TreeGrafter"/>
</dbReference>
<evidence type="ECO:0000256" key="1">
    <source>
        <dbReference type="ARBA" id="ARBA00004429"/>
    </source>
</evidence>
<evidence type="ECO:0000256" key="2">
    <source>
        <dbReference type="ARBA" id="ARBA00022448"/>
    </source>
</evidence>
<evidence type="ECO:0000256" key="7">
    <source>
        <dbReference type="ARBA" id="ARBA00023136"/>
    </source>
</evidence>
<comment type="subcellular location">
    <subcellularLocation>
        <location evidence="1">Cell inner membrane</location>
        <topology evidence="1">Multi-pass membrane protein</topology>
    </subcellularLocation>
</comment>
<keyword evidence="5 10" id="KW-0812">Transmembrane</keyword>
<proteinExistence type="inferred from homology"/>
<comment type="caution">
    <text evidence="12">The sequence shown here is derived from an EMBL/GenBank/DDBJ whole genome shotgun (WGS) entry which is preliminary data.</text>
</comment>
<feature type="transmembrane region" description="Helical" evidence="10">
    <location>
        <begin position="86"/>
        <end position="108"/>
    </location>
</feature>